<evidence type="ECO:0000313" key="2">
    <source>
        <dbReference type="Proteomes" id="UP000800096"/>
    </source>
</evidence>
<dbReference type="OrthoDB" id="3798229at2759"/>
<dbReference type="Proteomes" id="UP000800096">
    <property type="component" value="Unassembled WGS sequence"/>
</dbReference>
<dbReference type="EMBL" id="ML979135">
    <property type="protein sequence ID" value="KAF1916533.1"/>
    <property type="molecule type" value="Genomic_DNA"/>
</dbReference>
<name>A0A6A5QM76_AMPQU</name>
<protein>
    <submittedName>
        <fullName evidence="1">Uncharacterized protein</fullName>
    </submittedName>
</protein>
<gene>
    <name evidence="1" type="ORF">BDU57DRAFT_516705</name>
</gene>
<keyword evidence="2" id="KW-1185">Reference proteome</keyword>
<sequence length="88" mass="10193">MKYSSIPFQKTHQTNNMFGQNMSTSIFNNEKNIPAMVDNKTTRLNGPLKRGLDGLTQVLERRIDRQILQAQIRAYDHSPVLPNKSRFM</sequence>
<proteinExistence type="predicted"/>
<evidence type="ECO:0000313" key="1">
    <source>
        <dbReference type="EMBL" id="KAF1916533.1"/>
    </source>
</evidence>
<dbReference type="AlphaFoldDB" id="A0A6A5QM76"/>
<organism evidence="1 2">
    <name type="scientific">Ampelomyces quisqualis</name>
    <name type="common">Powdery mildew agent</name>
    <dbReference type="NCBI Taxonomy" id="50730"/>
    <lineage>
        <taxon>Eukaryota</taxon>
        <taxon>Fungi</taxon>
        <taxon>Dikarya</taxon>
        <taxon>Ascomycota</taxon>
        <taxon>Pezizomycotina</taxon>
        <taxon>Dothideomycetes</taxon>
        <taxon>Pleosporomycetidae</taxon>
        <taxon>Pleosporales</taxon>
        <taxon>Pleosporineae</taxon>
        <taxon>Phaeosphaeriaceae</taxon>
        <taxon>Ampelomyces</taxon>
    </lineage>
</organism>
<reference evidence="1" key="1">
    <citation type="journal article" date="2020" name="Stud. Mycol.">
        <title>101 Dothideomycetes genomes: a test case for predicting lifestyles and emergence of pathogens.</title>
        <authorList>
            <person name="Haridas S."/>
            <person name="Albert R."/>
            <person name="Binder M."/>
            <person name="Bloem J."/>
            <person name="Labutti K."/>
            <person name="Salamov A."/>
            <person name="Andreopoulos B."/>
            <person name="Baker S."/>
            <person name="Barry K."/>
            <person name="Bills G."/>
            <person name="Bluhm B."/>
            <person name="Cannon C."/>
            <person name="Castanera R."/>
            <person name="Culley D."/>
            <person name="Daum C."/>
            <person name="Ezra D."/>
            <person name="Gonzalez J."/>
            <person name="Henrissat B."/>
            <person name="Kuo A."/>
            <person name="Liang C."/>
            <person name="Lipzen A."/>
            <person name="Lutzoni F."/>
            <person name="Magnuson J."/>
            <person name="Mondo S."/>
            <person name="Nolan M."/>
            <person name="Ohm R."/>
            <person name="Pangilinan J."/>
            <person name="Park H.-J."/>
            <person name="Ramirez L."/>
            <person name="Alfaro M."/>
            <person name="Sun H."/>
            <person name="Tritt A."/>
            <person name="Yoshinaga Y."/>
            <person name="Zwiers L.-H."/>
            <person name="Turgeon B."/>
            <person name="Goodwin S."/>
            <person name="Spatafora J."/>
            <person name="Crous P."/>
            <person name="Grigoriev I."/>
        </authorList>
    </citation>
    <scope>NUCLEOTIDE SEQUENCE</scope>
    <source>
        <strain evidence="1">HMLAC05119</strain>
    </source>
</reference>
<accession>A0A6A5QM76</accession>